<keyword evidence="9" id="KW-0325">Glycoprotein</keyword>
<comment type="similarity">
    <text evidence="2">Belongs to the galactose-3-O-sulfotransferase family.</text>
</comment>
<sequence length="379" mass="45495">MAAIGRHRSKLAAIFWTVVIHVRGRSFLSLLCLYVFFVVLWLVILPFGLENFIFSGYNFQAKSVKTRYEYCPKEWLMNYYPLLGAVETTCKPRQHVAYLKNHKCGSTTIVQIFNRYRRFYDLRVAEPKYGYHFWGPVDASKIPRPPKIKMEFINTVPLNGTEDKFDMILHHMVYDEEVLKRVMHADTFYTTILREPFSQFKSVFNAFHFDKKYNIFNADPMREFLRNPQKYYRGGTKPASAFVRNSMLFHFGFPDEDDTLRNNITFIKQFIAYIDKKFDFIMISEFMDESLILLRRLLCWDMDDILFASRNVLNYTYKHVDDPELRRLHMQWSLGDYFLYSHFRQKFEKLMKAQGPDFQEELEAFKICLKNFQNDYPYQ</sequence>
<evidence type="ECO:0000256" key="3">
    <source>
        <dbReference type="ARBA" id="ARBA00022679"/>
    </source>
</evidence>
<dbReference type="AlphaFoldDB" id="A0A1S3H813"/>
<dbReference type="PANTHER" id="PTHR14647">
    <property type="entry name" value="GALACTOSE-3-O-SULFOTRANSFERASE"/>
    <property type="match status" value="1"/>
</dbReference>
<keyword evidence="3" id="KW-0808">Transferase</keyword>
<dbReference type="KEGG" id="lak:106152938"/>
<protein>
    <submittedName>
        <fullName evidence="12 13">Galactose-3-O-sulfotransferase 3</fullName>
    </submittedName>
</protein>
<keyword evidence="7" id="KW-0333">Golgi apparatus</keyword>
<dbReference type="GO" id="GO:0000139">
    <property type="term" value="C:Golgi membrane"/>
    <property type="evidence" value="ECO:0007669"/>
    <property type="project" value="UniProtKB-SubCell"/>
</dbReference>
<evidence type="ECO:0000256" key="8">
    <source>
        <dbReference type="ARBA" id="ARBA00023136"/>
    </source>
</evidence>
<dbReference type="InterPro" id="IPR027417">
    <property type="entry name" value="P-loop_NTPase"/>
</dbReference>
<dbReference type="GeneID" id="106152938"/>
<organism evidence="11 12">
    <name type="scientific">Lingula anatina</name>
    <name type="common">Brachiopod</name>
    <name type="synonym">Lingula unguis</name>
    <dbReference type="NCBI Taxonomy" id="7574"/>
    <lineage>
        <taxon>Eukaryota</taxon>
        <taxon>Metazoa</taxon>
        <taxon>Spiralia</taxon>
        <taxon>Lophotrochozoa</taxon>
        <taxon>Brachiopoda</taxon>
        <taxon>Linguliformea</taxon>
        <taxon>Lingulata</taxon>
        <taxon>Lingulida</taxon>
        <taxon>Linguloidea</taxon>
        <taxon>Lingulidae</taxon>
        <taxon>Lingula</taxon>
    </lineage>
</organism>
<dbReference type="OrthoDB" id="514299at2759"/>
<evidence type="ECO:0000256" key="1">
    <source>
        <dbReference type="ARBA" id="ARBA00004323"/>
    </source>
</evidence>
<name>A0A1S3H813_LINAN</name>
<keyword evidence="6 10" id="KW-1133">Transmembrane helix</keyword>
<evidence type="ECO:0000256" key="5">
    <source>
        <dbReference type="ARBA" id="ARBA00022968"/>
    </source>
</evidence>
<evidence type="ECO:0000256" key="4">
    <source>
        <dbReference type="ARBA" id="ARBA00022692"/>
    </source>
</evidence>
<comment type="subcellular location">
    <subcellularLocation>
        <location evidence="1">Golgi apparatus membrane</location>
        <topology evidence="1">Single-pass type II membrane protein</topology>
    </subcellularLocation>
</comment>
<evidence type="ECO:0000256" key="6">
    <source>
        <dbReference type="ARBA" id="ARBA00022989"/>
    </source>
</evidence>
<dbReference type="Proteomes" id="UP000085678">
    <property type="component" value="Unplaced"/>
</dbReference>
<proteinExistence type="inferred from homology"/>
<evidence type="ECO:0000256" key="7">
    <source>
        <dbReference type="ARBA" id="ARBA00023034"/>
    </source>
</evidence>
<gene>
    <name evidence="12 13" type="primary">LOC106152938</name>
</gene>
<evidence type="ECO:0000256" key="2">
    <source>
        <dbReference type="ARBA" id="ARBA00008124"/>
    </source>
</evidence>
<dbReference type="Gene3D" id="3.40.50.300">
    <property type="entry name" value="P-loop containing nucleotide triphosphate hydrolases"/>
    <property type="match status" value="1"/>
</dbReference>
<dbReference type="Pfam" id="PF06990">
    <property type="entry name" value="Gal-3-0_sulfotr"/>
    <property type="match status" value="1"/>
</dbReference>
<reference evidence="12 13" key="1">
    <citation type="submission" date="2025-04" db="UniProtKB">
        <authorList>
            <consortium name="RefSeq"/>
        </authorList>
    </citation>
    <scope>IDENTIFICATION</scope>
    <source>
        <tissue evidence="12 13">Gonads</tissue>
    </source>
</reference>
<accession>A0A1S3H813</accession>
<dbReference type="GO" id="GO:0009247">
    <property type="term" value="P:glycolipid biosynthetic process"/>
    <property type="evidence" value="ECO:0007669"/>
    <property type="project" value="InterPro"/>
</dbReference>
<feature type="transmembrane region" description="Helical" evidence="10">
    <location>
        <begin position="27"/>
        <end position="49"/>
    </location>
</feature>
<dbReference type="PANTHER" id="PTHR14647:SF87">
    <property type="entry name" value="PUTATIVE-RELATED"/>
    <property type="match status" value="1"/>
</dbReference>
<evidence type="ECO:0000313" key="12">
    <source>
        <dbReference type="RefSeq" id="XP_013382138.1"/>
    </source>
</evidence>
<dbReference type="RefSeq" id="XP_013382139.1">
    <property type="nucleotide sequence ID" value="XM_013526685.1"/>
</dbReference>
<evidence type="ECO:0000256" key="10">
    <source>
        <dbReference type="SAM" id="Phobius"/>
    </source>
</evidence>
<dbReference type="GO" id="GO:0001733">
    <property type="term" value="F:galactosylceramide sulfotransferase activity"/>
    <property type="evidence" value="ECO:0007669"/>
    <property type="project" value="InterPro"/>
</dbReference>
<evidence type="ECO:0000313" key="13">
    <source>
        <dbReference type="RefSeq" id="XP_013382139.1"/>
    </source>
</evidence>
<evidence type="ECO:0000256" key="9">
    <source>
        <dbReference type="ARBA" id="ARBA00023180"/>
    </source>
</evidence>
<keyword evidence="11" id="KW-1185">Reference proteome</keyword>
<dbReference type="InterPro" id="IPR009729">
    <property type="entry name" value="Gal-3-0_sulfotransfrase"/>
</dbReference>
<keyword evidence="4 10" id="KW-0812">Transmembrane</keyword>
<dbReference type="SUPFAM" id="SSF52540">
    <property type="entry name" value="P-loop containing nucleoside triphosphate hydrolases"/>
    <property type="match status" value="1"/>
</dbReference>
<evidence type="ECO:0000313" key="11">
    <source>
        <dbReference type="Proteomes" id="UP000085678"/>
    </source>
</evidence>
<keyword evidence="8 10" id="KW-0472">Membrane</keyword>
<keyword evidence="5" id="KW-0735">Signal-anchor</keyword>
<dbReference type="RefSeq" id="XP_013382138.1">
    <property type="nucleotide sequence ID" value="XM_013526684.1"/>
</dbReference>